<evidence type="ECO:0000313" key="1">
    <source>
        <dbReference type="EMBL" id="EFT83190.1"/>
    </source>
</evidence>
<accession>E6JZP4</accession>
<comment type="caution">
    <text evidence="1">The sequence shown here is derived from an EMBL/GenBank/DDBJ whole genome shotgun (WGS) entry which is preliminary data.</text>
</comment>
<dbReference type="AlphaFoldDB" id="E6JZP4"/>
<organism evidence="1 2">
    <name type="scientific">Parascardovia denticolens DSM 10105 = JCM 12538</name>
    <dbReference type="NCBI Taxonomy" id="864564"/>
    <lineage>
        <taxon>Bacteria</taxon>
        <taxon>Bacillati</taxon>
        <taxon>Actinomycetota</taxon>
        <taxon>Actinomycetes</taxon>
        <taxon>Bifidobacteriales</taxon>
        <taxon>Bifidobacteriaceae</taxon>
        <taxon>Parascardovia</taxon>
    </lineage>
</organism>
<sequence length="52" mass="5720">MSITIADSLANPHIVCMSEHHAQPEGPSHALIHSQLRDETPIVDDARTRGYT</sequence>
<reference evidence="1 2" key="1">
    <citation type="submission" date="2010-12" db="EMBL/GenBank/DDBJ databases">
        <authorList>
            <person name="Muzny D."/>
            <person name="Qin X."/>
            <person name="Buhay C."/>
            <person name="Dugan-Rocha S."/>
            <person name="Ding Y."/>
            <person name="Chen G."/>
            <person name="Hawes A."/>
            <person name="Holder M."/>
            <person name="Jhangiani S."/>
            <person name="Johnson A."/>
            <person name="Khan Z."/>
            <person name="Li Z."/>
            <person name="Liu W."/>
            <person name="Liu X."/>
            <person name="Perez L."/>
            <person name="Shen H."/>
            <person name="Wang Q."/>
            <person name="Watt J."/>
            <person name="Xi L."/>
            <person name="Xin Y."/>
            <person name="Zhou J."/>
            <person name="Deng J."/>
            <person name="Jiang H."/>
            <person name="Liu Y."/>
            <person name="Qu J."/>
            <person name="Song X.-Z."/>
            <person name="Zhang L."/>
            <person name="Villasana D."/>
            <person name="Johnson A."/>
            <person name="Liu J."/>
            <person name="Liyanage D."/>
            <person name="Lorensuhewa L."/>
            <person name="Robinson T."/>
            <person name="Song A."/>
            <person name="Song B.-B."/>
            <person name="Dinh H."/>
            <person name="Thornton R."/>
            <person name="Coyle M."/>
            <person name="Francisco L."/>
            <person name="Jackson L."/>
            <person name="Javaid M."/>
            <person name="Korchina V."/>
            <person name="Kovar C."/>
            <person name="Mata R."/>
            <person name="Mathew T."/>
            <person name="Ngo R."/>
            <person name="Nguyen L."/>
            <person name="Nguyen N."/>
            <person name="Okwuonu G."/>
            <person name="Ongeri F."/>
            <person name="Pham C."/>
            <person name="Simmons D."/>
            <person name="Wilczek-Boney K."/>
            <person name="Hale W."/>
            <person name="Jakkamsetti A."/>
            <person name="Pham P."/>
            <person name="Ruth R."/>
            <person name="San Lucas F."/>
            <person name="Warren J."/>
            <person name="Zhang J."/>
            <person name="Zhao Z."/>
            <person name="Zhou C."/>
            <person name="Zhu D."/>
            <person name="Lee S."/>
            <person name="Bess C."/>
            <person name="Blankenburg K."/>
            <person name="Forbes L."/>
            <person name="Fu Q."/>
            <person name="Gubbala S."/>
            <person name="Hirani K."/>
            <person name="Jayaseelan J.C."/>
            <person name="Lara F."/>
            <person name="Munidasa M."/>
            <person name="Palculict T."/>
            <person name="Patil S."/>
            <person name="Pu L.-L."/>
            <person name="Saada N."/>
            <person name="Tang L."/>
            <person name="Weissenberger G."/>
            <person name="Zhu Y."/>
            <person name="Hemphill L."/>
            <person name="Shang Y."/>
            <person name="Youmans B."/>
            <person name="Ayvaz T."/>
            <person name="Ross M."/>
            <person name="Santibanez J."/>
            <person name="Aqrawi P."/>
            <person name="Gross S."/>
            <person name="Joshi V."/>
            <person name="Fowler G."/>
            <person name="Nazareth L."/>
            <person name="Reid J."/>
            <person name="Worley K."/>
            <person name="Petrosino J."/>
            <person name="Highlander S."/>
            <person name="Gibbs R."/>
        </authorList>
    </citation>
    <scope>NUCLEOTIDE SEQUENCE [LARGE SCALE GENOMIC DNA]</scope>
    <source>
        <strain evidence="1 2">DSM 10105</strain>
    </source>
</reference>
<gene>
    <name evidence="1" type="ORF">HMPREF0620_0195</name>
</gene>
<dbReference type="HOGENOM" id="CLU_3082791_0_0_11"/>
<keyword evidence="2" id="KW-1185">Reference proteome</keyword>
<name>E6JZP4_PARDN</name>
<proteinExistence type="predicted"/>
<dbReference type="RefSeq" id="WP_006288613.1">
    <property type="nucleotide sequence ID" value="NZ_AP012333.1"/>
</dbReference>
<dbReference type="EMBL" id="AEON01000001">
    <property type="protein sequence ID" value="EFT83190.1"/>
    <property type="molecule type" value="Genomic_DNA"/>
</dbReference>
<protein>
    <submittedName>
        <fullName evidence="1">Uncharacterized protein</fullName>
    </submittedName>
</protein>
<dbReference type="Proteomes" id="UP000004946">
    <property type="component" value="Chromosome"/>
</dbReference>
<evidence type="ECO:0000313" key="2">
    <source>
        <dbReference type="Proteomes" id="UP000004946"/>
    </source>
</evidence>